<comment type="caution">
    <text evidence="2">The sequence shown here is derived from an EMBL/GenBank/DDBJ whole genome shotgun (WGS) entry which is preliminary data.</text>
</comment>
<evidence type="ECO:0000313" key="2">
    <source>
        <dbReference type="EMBL" id="KAJ8874084.1"/>
    </source>
</evidence>
<organism evidence="2 3">
    <name type="scientific">Dryococelus australis</name>
    <dbReference type="NCBI Taxonomy" id="614101"/>
    <lineage>
        <taxon>Eukaryota</taxon>
        <taxon>Metazoa</taxon>
        <taxon>Ecdysozoa</taxon>
        <taxon>Arthropoda</taxon>
        <taxon>Hexapoda</taxon>
        <taxon>Insecta</taxon>
        <taxon>Pterygota</taxon>
        <taxon>Neoptera</taxon>
        <taxon>Polyneoptera</taxon>
        <taxon>Phasmatodea</taxon>
        <taxon>Verophasmatodea</taxon>
        <taxon>Anareolatae</taxon>
        <taxon>Phasmatidae</taxon>
        <taxon>Eurycanthinae</taxon>
        <taxon>Dryococelus</taxon>
    </lineage>
</organism>
<proteinExistence type="predicted"/>
<evidence type="ECO:0000313" key="3">
    <source>
        <dbReference type="Proteomes" id="UP001159363"/>
    </source>
</evidence>
<gene>
    <name evidence="2" type="ORF">PR048_024925</name>
</gene>
<name>A0ABQ9GPX1_9NEOP</name>
<feature type="region of interest" description="Disordered" evidence="1">
    <location>
        <begin position="371"/>
        <end position="390"/>
    </location>
</feature>
<dbReference type="Proteomes" id="UP001159363">
    <property type="component" value="Chromosome 9"/>
</dbReference>
<protein>
    <submittedName>
        <fullName evidence="2">Uncharacterized protein</fullName>
    </submittedName>
</protein>
<sequence>MSKIIPVMGFSSNTLRTNMRTHLSENNDNGFPQQLLKLGEEKLPFPSAKGGSAEFKLDAGLGRKVHELELLGNISRCKKCIAKRVSFALFKGNSSSQKRHTEQHQSNNINWACRRTASAYSAYPYDPNDLRIPFNRLQFPVKVPFALTIIKSQEQIFKFVGIDLTKECFSHGCRVIWSRDYRKPNFLLPENNKTINISESPLQSTAPRGPAAAIWDAKRLGHPEGPASLRNALHTIEGNVHEVSITSQLSNFLRPKIIGSSLTDGKKICQRDRGLADTHIAERCVEVTSYFLPTVRLPRLIFTVTYPLELTVFLHWQLHSCEATSGLTELLVNGHTVVMRTSIGAELPRSRHMKYVPAKLIAKVHRSLSEEDSDTWDKPRRTTQKKRQCPLDRRRHTVPLTTNEGNCEHKRKRNSLPNARRLNVVLVGSNEKKIVKSRTDIDALATHCTVGRHKDSFSQSTTTRKSYTKKHTSESIRRSPQQPKSLGDQGAVGGNFVPKTYKGLHHMVGQHSKTDQ</sequence>
<keyword evidence="3" id="KW-1185">Reference proteome</keyword>
<reference evidence="2 3" key="1">
    <citation type="submission" date="2023-02" db="EMBL/GenBank/DDBJ databases">
        <title>LHISI_Scaffold_Assembly.</title>
        <authorList>
            <person name="Stuart O.P."/>
            <person name="Cleave R."/>
            <person name="Magrath M.J.L."/>
            <person name="Mikheyev A.S."/>
        </authorList>
    </citation>
    <scope>NUCLEOTIDE SEQUENCE [LARGE SCALE GENOMIC DNA]</scope>
    <source>
        <strain evidence="2">Daus_M_001</strain>
        <tissue evidence="2">Leg muscle</tissue>
    </source>
</reference>
<dbReference type="EMBL" id="JARBHB010000010">
    <property type="protein sequence ID" value="KAJ8874084.1"/>
    <property type="molecule type" value="Genomic_DNA"/>
</dbReference>
<feature type="compositionally biased region" description="Basic residues" evidence="1">
    <location>
        <begin position="381"/>
        <end position="390"/>
    </location>
</feature>
<feature type="region of interest" description="Disordered" evidence="1">
    <location>
        <begin position="453"/>
        <end position="499"/>
    </location>
</feature>
<evidence type="ECO:0000256" key="1">
    <source>
        <dbReference type="SAM" id="MobiDB-lite"/>
    </source>
</evidence>
<accession>A0ABQ9GPX1</accession>